<gene>
    <name evidence="1" type="ORF">ARTHRO_41423</name>
</gene>
<accession>A0A9P1KK29</accession>
<evidence type="ECO:0000313" key="1">
    <source>
        <dbReference type="EMBL" id="CDM97014.1"/>
    </source>
</evidence>
<dbReference type="Proteomes" id="UP000032946">
    <property type="component" value="Chromosome"/>
</dbReference>
<dbReference type="AlphaFoldDB" id="A0A9P1KK29"/>
<reference evidence="1 2" key="1">
    <citation type="submission" date="2014-02" db="EMBL/GenBank/DDBJ databases">
        <authorList>
            <person name="Genoscope - CEA"/>
        </authorList>
    </citation>
    <scope>NUCLEOTIDE SEQUENCE [LARGE SCALE GENOMIC DNA]</scope>
    <source>
        <strain evidence="1 2">PCC 8005</strain>
    </source>
</reference>
<name>A0A9P1KK29_9CYAN</name>
<sequence>MAEDGVGKKIVGLLFLFIGSFRKTSLTDPYQASSCGLSVT</sequence>
<organism evidence="1 2">
    <name type="scientific">Limnospira indica PCC 8005</name>
    <dbReference type="NCBI Taxonomy" id="376219"/>
    <lineage>
        <taxon>Bacteria</taxon>
        <taxon>Bacillati</taxon>
        <taxon>Cyanobacteriota</taxon>
        <taxon>Cyanophyceae</taxon>
        <taxon>Oscillatoriophycideae</taxon>
        <taxon>Oscillatoriales</taxon>
        <taxon>Sirenicapillariaceae</taxon>
        <taxon>Limnospira</taxon>
    </lineage>
</organism>
<evidence type="ECO:0000313" key="2">
    <source>
        <dbReference type="Proteomes" id="UP000032946"/>
    </source>
</evidence>
<proteinExistence type="predicted"/>
<protein>
    <submittedName>
        <fullName evidence="1">Uncharacterized protein</fullName>
    </submittedName>
</protein>
<keyword evidence="2" id="KW-1185">Reference proteome</keyword>
<dbReference type="EMBL" id="FO818640">
    <property type="protein sequence ID" value="CDM97014.1"/>
    <property type="molecule type" value="Genomic_DNA"/>
</dbReference>